<dbReference type="OrthoDB" id="338143at2"/>
<organism evidence="4 5">
    <name type="scientific">Tomitella fengzijianii</name>
    <dbReference type="NCBI Taxonomy" id="2597660"/>
    <lineage>
        <taxon>Bacteria</taxon>
        <taxon>Bacillati</taxon>
        <taxon>Actinomycetota</taxon>
        <taxon>Actinomycetes</taxon>
        <taxon>Mycobacteriales</taxon>
        <taxon>Tomitella</taxon>
    </lineage>
</organism>
<dbReference type="InterPro" id="IPR003399">
    <property type="entry name" value="Mce/MlaD"/>
</dbReference>
<dbReference type="AlphaFoldDB" id="A0A516X6F4"/>
<reference evidence="4 5" key="1">
    <citation type="submission" date="2019-07" db="EMBL/GenBank/DDBJ databases">
        <title>Tomitella cavernea sp. nov., an actinomycete isolated from soil.</title>
        <authorList>
            <person name="Cheng J."/>
        </authorList>
    </citation>
    <scope>NUCLEOTIDE SEQUENCE [LARGE SCALE GENOMIC DNA]</scope>
    <source>
        <strain evidence="4 5">HY188</strain>
    </source>
</reference>
<gene>
    <name evidence="4" type="ORF">FO059_16635</name>
</gene>
<proteinExistence type="predicted"/>
<dbReference type="InterPro" id="IPR024516">
    <property type="entry name" value="Mce_C"/>
</dbReference>
<dbReference type="Pfam" id="PF11887">
    <property type="entry name" value="Mce4_CUP1"/>
    <property type="match status" value="1"/>
</dbReference>
<evidence type="ECO:0000259" key="3">
    <source>
        <dbReference type="Pfam" id="PF11887"/>
    </source>
</evidence>
<dbReference type="PANTHER" id="PTHR33371">
    <property type="entry name" value="INTERMEMBRANE PHOSPHOLIPID TRANSPORT SYSTEM BINDING PROTEIN MLAD-RELATED"/>
    <property type="match status" value="1"/>
</dbReference>
<sequence length="374" mass="40264">MSVPPSLRPRLPRPFGPRYTGARRRRVPGSVVKMLAFATVMLLILGFLVLVFGRFRTGERTGYQAVFADSSGMSDGAPVRVAGVQVGRVENLVLREDSTVAVAFTVDAELTLPADSRATIRYENLVGDRYLEVLPPQGTATSAPMEPTGAGTLAPGAVIPVAHTSPALDLDLLLGGFQPLFRALDPGQVNRLTAALIDTFQGRGQSLASLVGKTGRFTQTLADSDAVIGRVIDNLNTVLDTVADRGTQFDDVITRLQELVSSLAAERDPLGEAVTRIDAAAQAAGGLLHDLRPPLDSTIDQLGRTTALIEQDEANVSDLLARLPETYQLLSRTGSYGDFFQFYMCGLVFRFTGADGEMFEYPMVQQYEGRCAPK</sequence>
<keyword evidence="5" id="KW-1185">Reference proteome</keyword>
<dbReference type="Pfam" id="PF02470">
    <property type="entry name" value="MlaD"/>
    <property type="match status" value="1"/>
</dbReference>
<dbReference type="InterPro" id="IPR005693">
    <property type="entry name" value="Mce"/>
</dbReference>
<feature type="domain" description="Mce/MlaD" evidence="2">
    <location>
        <begin position="63"/>
        <end position="135"/>
    </location>
</feature>
<feature type="transmembrane region" description="Helical" evidence="1">
    <location>
        <begin position="34"/>
        <end position="53"/>
    </location>
</feature>
<dbReference type="Proteomes" id="UP000317344">
    <property type="component" value="Chromosome"/>
</dbReference>
<dbReference type="GO" id="GO:0005576">
    <property type="term" value="C:extracellular region"/>
    <property type="evidence" value="ECO:0007669"/>
    <property type="project" value="TreeGrafter"/>
</dbReference>
<evidence type="ECO:0000256" key="1">
    <source>
        <dbReference type="SAM" id="Phobius"/>
    </source>
</evidence>
<accession>A0A516X6F4</accession>
<evidence type="ECO:0000313" key="4">
    <source>
        <dbReference type="EMBL" id="QDQ98649.1"/>
    </source>
</evidence>
<dbReference type="InterPro" id="IPR052336">
    <property type="entry name" value="MlaD_Phospholipid_Transporter"/>
</dbReference>
<keyword evidence="1" id="KW-0472">Membrane</keyword>
<evidence type="ECO:0000259" key="2">
    <source>
        <dbReference type="Pfam" id="PF02470"/>
    </source>
</evidence>
<protein>
    <submittedName>
        <fullName evidence="4">MCE family protein</fullName>
    </submittedName>
</protein>
<dbReference type="RefSeq" id="WP_143910054.1">
    <property type="nucleotide sequence ID" value="NZ_CP041765.1"/>
</dbReference>
<dbReference type="PANTHER" id="PTHR33371:SF17">
    <property type="entry name" value="MCE-FAMILY PROTEIN MCE1B"/>
    <property type="match status" value="1"/>
</dbReference>
<dbReference type="EMBL" id="CP041765">
    <property type="protein sequence ID" value="QDQ98649.1"/>
    <property type="molecule type" value="Genomic_DNA"/>
</dbReference>
<evidence type="ECO:0000313" key="5">
    <source>
        <dbReference type="Proteomes" id="UP000317344"/>
    </source>
</evidence>
<keyword evidence="1" id="KW-1133">Transmembrane helix</keyword>
<dbReference type="KEGG" id="toy:FO059_16635"/>
<reference evidence="4 5" key="2">
    <citation type="submission" date="2019-07" db="EMBL/GenBank/DDBJ databases">
        <authorList>
            <person name="Huang Y."/>
        </authorList>
    </citation>
    <scope>NUCLEOTIDE SEQUENCE [LARGE SCALE GENOMIC DNA]</scope>
    <source>
        <strain evidence="4 5">HY188</strain>
    </source>
</reference>
<keyword evidence="1" id="KW-0812">Transmembrane</keyword>
<dbReference type="NCBIfam" id="TIGR00996">
    <property type="entry name" value="Mtu_fam_mce"/>
    <property type="match status" value="1"/>
</dbReference>
<name>A0A516X6F4_9ACTN</name>
<feature type="domain" description="Mammalian cell entry C-terminal" evidence="3">
    <location>
        <begin position="152"/>
        <end position="325"/>
    </location>
</feature>
<dbReference type="GO" id="GO:0051701">
    <property type="term" value="P:biological process involved in interaction with host"/>
    <property type="evidence" value="ECO:0007669"/>
    <property type="project" value="TreeGrafter"/>
</dbReference>